<feature type="transmembrane region" description="Helical" evidence="4">
    <location>
        <begin position="685"/>
        <end position="706"/>
    </location>
</feature>
<feature type="repeat" description="ANK" evidence="3">
    <location>
        <begin position="34"/>
        <end position="66"/>
    </location>
</feature>
<dbReference type="GO" id="GO:0005634">
    <property type="term" value="C:nucleus"/>
    <property type="evidence" value="ECO:0007669"/>
    <property type="project" value="TreeGrafter"/>
</dbReference>
<keyword evidence="4" id="KW-1133">Transmembrane helix</keyword>
<sequence length="807" mass="89841">MSLCRAVLSGDANEVRSVLFQHAFDLSERVELYNGGTALHIAVIENRVEILECLLDDPSGLKLINLGDDFSLRPLHYACSLSPPPRSHCACSLAPYPRIQVLKSLLLCDEVDLACRAYNAATPLHVAAYAGNDEAVELLLGHPRWMPSFVEARTNLEKFTALHIAASKGFEKIVRLVLNSEKAELKKKKKKKQVEMIHAQKDRLWRRPLHYAAWENQVKVVKEMLENWKSVDVNAVDVDGYTALHLAAKRGYVSIVQMMLDHRGLDLDVVTNSSQIVHERMKLVEQKEDIMRSALRSKDSHFAAEIEAALPELGLPKLGDSVFRDEAGKMMSLHCAVEQSHDEVVTKLLSSKKLKLICGDAAFNISIAVIIQYSQERSAADRDATLDALVVSTHQRILRGLFGKLHEHKDTNYKVPNLKICQDLVGSSNIAELPEMYVLDLLLDEDLRSTLVTTFKASTRSLRAPSGGVTLMHMITYTGYDQTSLLKCVLAFPQMEELINADDNDGRTPLHYAILAGQSSSVQLLIDMPKLRLNKADKEGRSPIELAVKTRHTDIQQMLLEKPVVREYVQQLYMDRQMYVDATNAILVGAGIIASVTFPGWLDPPLEDYEENRLLPTARSILSHKSFNKVTGTNPQVFEVFWICNSMSFFFAVACALGGAGALLPSSHAFVRKQVIALRRSVIMTSVLLTFAIVFVLGAFGAAGFATLPPVLHMQTSTLISCAVGTCLCLAVLILFLIRLYNLVGNRSIVQMRRVQWPTASHRNWRELLTSFLPGNSSPRSDLRAPLLPRRNVQLLGSSNNFLDFAG</sequence>
<dbReference type="PANTHER" id="PTHR24193">
    <property type="entry name" value="ANKYRIN REPEAT PROTEIN"/>
    <property type="match status" value="1"/>
</dbReference>
<dbReference type="Gene3D" id="1.25.40.20">
    <property type="entry name" value="Ankyrin repeat-containing domain"/>
    <property type="match status" value="4"/>
</dbReference>
<feature type="transmembrane region" description="Helical" evidence="4">
    <location>
        <begin position="718"/>
        <end position="744"/>
    </location>
</feature>
<dbReference type="PANTHER" id="PTHR24193:SF121">
    <property type="entry name" value="ADA2A-CONTAINING COMPLEX COMPONENT 3, ISOFORM D"/>
    <property type="match status" value="1"/>
</dbReference>
<keyword evidence="4" id="KW-0812">Transmembrane</keyword>
<dbReference type="GO" id="GO:0045944">
    <property type="term" value="P:positive regulation of transcription by RNA polymerase II"/>
    <property type="evidence" value="ECO:0007669"/>
    <property type="project" value="TreeGrafter"/>
</dbReference>
<dbReference type="SMART" id="SM00248">
    <property type="entry name" value="ANK"/>
    <property type="match status" value="8"/>
</dbReference>
<name>A0A176WNK0_MARPO</name>
<dbReference type="Pfam" id="PF13962">
    <property type="entry name" value="PGG"/>
    <property type="match status" value="1"/>
</dbReference>
<evidence type="ECO:0000259" key="5">
    <source>
        <dbReference type="Pfam" id="PF13962"/>
    </source>
</evidence>
<accession>A0A176WNK0</accession>
<dbReference type="Pfam" id="PF00023">
    <property type="entry name" value="Ank"/>
    <property type="match status" value="1"/>
</dbReference>
<reference evidence="6" key="1">
    <citation type="submission" date="2016-03" db="EMBL/GenBank/DDBJ databases">
        <title>Mechanisms controlling the formation of the plant cell surface in tip-growing cells are functionally conserved among land plants.</title>
        <authorList>
            <person name="Honkanen S."/>
            <person name="Jones V.A."/>
            <person name="Morieri G."/>
            <person name="Champion C."/>
            <person name="Hetherington A.J."/>
            <person name="Kelly S."/>
            <person name="Saint-Marcoux D."/>
            <person name="Proust H."/>
            <person name="Prescott H."/>
            <person name="Dolan L."/>
        </authorList>
    </citation>
    <scope>NUCLEOTIDE SEQUENCE [LARGE SCALE GENOMIC DNA]</scope>
    <source>
        <tissue evidence="6">Whole gametophyte</tissue>
    </source>
</reference>
<feature type="repeat" description="ANK" evidence="3">
    <location>
        <begin position="505"/>
        <end position="527"/>
    </location>
</feature>
<dbReference type="InterPro" id="IPR026961">
    <property type="entry name" value="PGG_dom"/>
</dbReference>
<evidence type="ECO:0000313" key="6">
    <source>
        <dbReference type="EMBL" id="OAE34045.1"/>
    </source>
</evidence>
<evidence type="ECO:0000256" key="1">
    <source>
        <dbReference type="ARBA" id="ARBA00022737"/>
    </source>
</evidence>
<dbReference type="Pfam" id="PF12796">
    <property type="entry name" value="Ank_2"/>
    <property type="match status" value="3"/>
</dbReference>
<feature type="transmembrane region" description="Helical" evidence="4">
    <location>
        <begin position="640"/>
        <end position="664"/>
    </location>
</feature>
<keyword evidence="2 3" id="KW-0040">ANK repeat</keyword>
<organism evidence="6 7">
    <name type="scientific">Marchantia polymorpha subsp. ruderalis</name>
    <dbReference type="NCBI Taxonomy" id="1480154"/>
    <lineage>
        <taxon>Eukaryota</taxon>
        <taxon>Viridiplantae</taxon>
        <taxon>Streptophyta</taxon>
        <taxon>Embryophyta</taxon>
        <taxon>Marchantiophyta</taxon>
        <taxon>Marchantiopsida</taxon>
        <taxon>Marchantiidae</taxon>
        <taxon>Marchantiales</taxon>
        <taxon>Marchantiaceae</taxon>
        <taxon>Marchantia</taxon>
    </lineage>
</organism>
<dbReference type="PROSITE" id="PS50297">
    <property type="entry name" value="ANK_REP_REGION"/>
    <property type="match status" value="4"/>
</dbReference>
<feature type="repeat" description="ANK" evidence="3">
    <location>
        <begin position="119"/>
        <end position="140"/>
    </location>
</feature>
<evidence type="ECO:0000256" key="4">
    <source>
        <dbReference type="SAM" id="Phobius"/>
    </source>
</evidence>
<keyword evidence="7" id="KW-1185">Reference proteome</keyword>
<keyword evidence="1" id="KW-0677">Repeat</keyword>
<dbReference type="AlphaFoldDB" id="A0A176WNK0"/>
<evidence type="ECO:0000256" key="3">
    <source>
        <dbReference type="PROSITE-ProRule" id="PRU00023"/>
    </source>
</evidence>
<feature type="repeat" description="ANK" evidence="3">
    <location>
        <begin position="239"/>
        <end position="272"/>
    </location>
</feature>
<feature type="domain" description="PGG" evidence="5">
    <location>
        <begin position="580"/>
        <end position="705"/>
    </location>
</feature>
<keyword evidence="4" id="KW-0472">Membrane</keyword>
<gene>
    <name evidence="6" type="ORF">AXG93_4142s1300</name>
</gene>
<evidence type="ECO:0000313" key="7">
    <source>
        <dbReference type="Proteomes" id="UP000077202"/>
    </source>
</evidence>
<dbReference type="PROSITE" id="PS50088">
    <property type="entry name" value="ANK_REPEAT"/>
    <property type="match status" value="4"/>
</dbReference>
<dbReference type="InterPro" id="IPR050663">
    <property type="entry name" value="Ankyrin-SOCS_Box"/>
</dbReference>
<dbReference type="GO" id="GO:0000976">
    <property type="term" value="F:transcription cis-regulatory region binding"/>
    <property type="evidence" value="ECO:0007669"/>
    <property type="project" value="TreeGrafter"/>
</dbReference>
<proteinExistence type="predicted"/>
<evidence type="ECO:0000256" key="2">
    <source>
        <dbReference type="ARBA" id="ARBA00023043"/>
    </source>
</evidence>
<dbReference type="InterPro" id="IPR036770">
    <property type="entry name" value="Ankyrin_rpt-contain_sf"/>
</dbReference>
<dbReference type="InterPro" id="IPR002110">
    <property type="entry name" value="Ankyrin_rpt"/>
</dbReference>
<dbReference type="EMBL" id="LVLJ01000462">
    <property type="protein sequence ID" value="OAE34045.1"/>
    <property type="molecule type" value="Genomic_DNA"/>
</dbReference>
<dbReference type="Proteomes" id="UP000077202">
    <property type="component" value="Unassembled WGS sequence"/>
</dbReference>
<protein>
    <recommendedName>
        <fullName evidence="5">PGG domain-containing protein</fullName>
    </recommendedName>
</protein>
<comment type="caution">
    <text evidence="6">The sequence shown here is derived from an EMBL/GenBank/DDBJ whole genome shotgun (WGS) entry which is preliminary data.</text>
</comment>
<dbReference type="SUPFAM" id="SSF48403">
    <property type="entry name" value="Ankyrin repeat"/>
    <property type="match status" value="1"/>
</dbReference>